<dbReference type="Pfam" id="PF11009">
    <property type="entry name" value="BrxC"/>
    <property type="match status" value="1"/>
</dbReference>
<keyword evidence="2" id="KW-1185">Reference proteome</keyword>
<reference evidence="2" key="1">
    <citation type="submission" date="2016-10" db="EMBL/GenBank/DDBJ databases">
        <authorList>
            <person name="Varghese N."/>
            <person name="Submissions S."/>
        </authorList>
    </citation>
    <scope>NUCLEOTIDE SEQUENCE [LARGE SCALE GENOMIC DNA]</scope>
    <source>
        <strain evidence="2">DSM 21789</strain>
    </source>
</reference>
<dbReference type="EMBL" id="FOJT01000002">
    <property type="protein sequence ID" value="SFA89487.1"/>
    <property type="molecule type" value="Genomic_DNA"/>
</dbReference>
<dbReference type="NCBIfam" id="TIGR04019">
    <property type="entry name" value="B_thiol_YtxJ"/>
    <property type="match status" value="1"/>
</dbReference>
<dbReference type="Proteomes" id="UP000199604">
    <property type="component" value="Unassembled WGS sequence"/>
</dbReference>
<dbReference type="InterPro" id="IPR036249">
    <property type="entry name" value="Thioredoxin-like_sf"/>
</dbReference>
<name>A0A1I0WM80_9FLAO</name>
<dbReference type="AlphaFoldDB" id="A0A1I0WM80"/>
<dbReference type="InterPro" id="IPR022551">
    <property type="entry name" value="BrxC"/>
</dbReference>
<dbReference type="RefSeq" id="WP_091474279.1">
    <property type="nucleotide sequence ID" value="NZ_FOJT01000002.1"/>
</dbReference>
<sequence length="128" mass="14604">MSLFKNIFGHSETDKIVSKVNWKPLSDLGKINEIKDLSHEKTVAIFKHSTRCSISRMVLKQFENEYNLENKLELYFLDLLEHRNISNEIANSFGVIHQSPQLIVIQNGVSVYNASHESIDANGLGKFV</sequence>
<dbReference type="OrthoDB" id="677051at2"/>
<evidence type="ECO:0000313" key="2">
    <source>
        <dbReference type="Proteomes" id="UP000199604"/>
    </source>
</evidence>
<proteinExistence type="predicted"/>
<gene>
    <name evidence="1" type="ORF">SAMN05660845_0847</name>
</gene>
<protein>
    <submittedName>
        <fullName evidence="1">Bacillithiol system protein YtxJ</fullName>
    </submittedName>
</protein>
<dbReference type="Gene3D" id="3.40.30.10">
    <property type="entry name" value="Glutaredoxin"/>
    <property type="match status" value="1"/>
</dbReference>
<dbReference type="SUPFAM" id="SSF52833">
    <property type="entry name" value="Thioredoxin-like"/>
    <property type="match status" value="1"/>
</dbReference>
<evidence type="ECO:0000313" key="1">
    <source>
        <dbReference type="EMBL" id="SFA89487.1"/>
    </source>
</evidence>
<organism evidence="1 2">
    <name type="scientific">Flavobacterium swingsii</name>
    <dbReference type="NCBI Taxonomy" id="498292"/>
    <lineage>
        <taxon>Bacteria</taxon>
        <taxon>Pseudomonadati</taxon>
        <taxon>Bacteroidota</taxon>
        <taxon>Flavobacteriia</taxon>
        <taxon>Flavobacteriales</taxon>
        <taxon>Flavobacteriaceae</taxon>
        <taxon>Flavobacterium</taxon>
    </lineage>
</organism>
<dbReference type="STRING" id="498292.SAMN05660845_0847"/>
<accession>A0A1I0WM80</accession>